<dbReference type="Pfam" id="PF01609">
    <property type="entry name" value="DDE_Tnp_1"/>
    <property type="match status" value="1"/>
</dbReference>
<name>A0A330LSH0_9GAMM</name>
<dbReference type="KEGG" id="mya:MORIYA_1610"/>
<feature type="domain" description="Transposase IS4 N-terminal" evidence="2">
    <location>
        <begin position="17"/>
        <end position="107"/>
    </location>
</feature>
<dbReference type="PANTHER" id="PTHR37529:SF1">
    <property type="entry name" value="TRANSPOSASE INSG FOR INSERTION SEQUENCE ELEMENT IS4-RELATED"/>
    <property type="match status" value="1"/>
</dbReference>
<evidence type="ECO:0000259" key="1">
    <source>
        <dbReference type="Pfam" id="PF01609"/>
    </source>
</evidence>
<reference evidence="9" key="2">
    <citation type="submission" date="2018-05" db="EMBL/GenBank/DDBJ databases">
        <authorList>
            <person name="Cea G.-C."/>
            <person name="William W."/>
        </authorList>
    </citation>
    <scope>NUCLEOTIDE SEQUENCE [LARGE SCALE GENOMIC DNA]</scope>
    <source>
        <strain evidence="9">DB21MT 5</strain>
    </source>
</reference>
<dbReference type="InterPro" id="IPR047952">
    <property type="entry name" value="Transpos_IS4"/>
</dbReference>
<dbReference type="GO" id="GO:0003677">
    <property type="term" value="F:DNA binding"/>
    <property type="evidence" value="ECO:0007669"/>
    <property type="project" value="InterPro"/>
</dbReference>
<dbReference type="EMBL" id="LS483250">
    <property type="protein sequence ID" value="SQD80779.1"/>
    <property type="molecule type" value="Genomic_DNA"/>
</dbReference>
<dbReference type="KEGG" id="mya:MORIYA_2953"/>
<evidence type="ECO:0000313" key="3">
    <source>
        <dbReference type="EMBL" id="SQD78088.1"/>
    </source>
</evidence>
<dbReference type="KEGG" id="mya:MORIYA_2943"/>
<dbReference type="EMBL" id="LS483250">
    <property type="protein sequence ID" value="SQD79412.1"/>
    <property type="molecule type" value="Genomic_DNA"/>
</dbReference>
<dbReference type="NCBIfam" id="NF033592">
    <property type="entry name" value="transpos_IS4_1"/>
    <property type="match status" value="1"/>
</dbReference>
<reference evidence="4" key="1">
    <citation type="submission" date="2018-05" db="EMBL/GenBank/DDBJ databases">
        <authorList>
            <person name="Lanie J.A."/>
            <person name="Ng W.-L."/>
            <person name="Kazmierczak K.M."/>
            <person name="Andrzejewski T.M."/>
            <person name="Davidsen T.M."/>
            <person name="Wayne K.J."/>
            <person name="Tettelin H."/>
            <person name="Glass J.I."/>
            <person name="Rusch D."/>
            <person name="Podicherti R."/>
            <person name="Tsui H.-C.T."/>
            <person name="Winkler M.E."/>
        </authorList>
    </citation>
    <scope>NUCLEOTIDE SEQUENCE [LARGE SCALE GENOMIC DNA]</scope>
    <source>
        <strain evidence="4">DB21MT 5</strain>
    </source>
</reference>
<evidence type="ECO:0000313" key="4">
    <source>
        <dbReference type="EMBL" id="SQD79136.1"/>
    </source>
</evidence>
<dbReference type="GO" id="GO:0006313">
    <property type="term" value="P:DNA transposition"/>
    <property type="evidence" value="ECO:0007669"/>
    <property type="project" value="InterPro"/>
</dbReference>
<accession>A0A330LSH0</accession>
<dbReference type="AlphaFoldDB" id="A0A330LSH0"/>
<dbReference type="Pfam" id="PF13006">
    <property type="entry name" value="Nterm_IS4"/>
    <property type="match status" value="1"/>
</dbReference>
<dbReference type="KEGG" id="mya:MORIYA_2926"/>
<dbReference type="PANTHER" id="PTHR37529">
    <property type="entry name" value="TRANSPOSASE INSG FOR INSERTION SEQUENCE ELEMENT IS4-RELATED"/>
    <property type="match status" value="1"/>
</dbReference>
<evidence type="ECO:0000313" key="8">
    <source>
        <dbReference type="EMBL" id="SQD80779.1"/>
    </source>
</evidence>
<dbReference type="Proteomes" id="UP000250163">
    <property type="component" value="Chromosome MORIYA"/>
</dbReference>
<feature type="domain" description="Transposase IS4-like" evidence="1">
    <location>
        <begin position="129"/>
        <end position="350"/>
    </location>
</feature>
<organism evidence="4 9">
    <name type="scientific">Moritella yayanosii</name>
    <dbReference type="NCBI Taxonomy" id="69539"/>
    <lineage>
        <taxon>Bacteria</taxon>
        <taxon>Pseudomonadati</taxon>
        <taxon>Pseudomonadota</taxon>
        <taxon>Gammaproteobacteria</taxon>
        <taxon>Alteromonadales</taxon>
        <taxon>Moritellaceae</taxon>
        <taxon>Moritella</taxon>
    </lineage>
</organism>
<dbReference type="OrthoDB" id="9796012at2"/>
<dbReference type="SUPFAM" id="SSF53098">
    <property type="entry name" value="Ribonuclease H-like"/>
    <property type="match status" value="1"/>
</dbReference>
<dbReference type="KEGG" id="mya:MORIYA_4327"/>
<evidence type="ECO:0000313" key="9">
    <source>
        <dbReference type="Proteomes" id="UP000250163"/>
    </source>
</evidence>
<keyword evidence="9" id="KW-1185">Reference proteome</keyword>
<dbReference type="KEGG" id="mya:MORIYA_2663"/>
<evidence type="ECO:0000313" key="6">
    <source>
        <dbReference type="EMBL" id="SQD79404.1"/>
    </source>
</evidence>
<evidence type="ECO:0000259" key="2">
    <source>
        <dbReference type="Pfam" id="PF13006"/>
    </source>
</evidence>
<dbReference type="InterPro" id="IPR012337">
    <property type="entry name" value="RNaseH-like_sf"/>
</dbReference>
<evidence type="ECO:0000313" key="7">
    <source>
        <dbReference type="EMBL" id="SQD79412.1"/>
    </source>
</evidence>
<dbReference type="EMBL" id="LS483250">
    <property type="protein sequence ID" value="SQD79136.1"/>
    <property type="molecule type" value="Genomic_DNA"/>
</dbReference>
<dbReference type="GO" id="GO:0004803">
    <property type="term" value="F:transposase activity"/>
    <property type="evidence" value="ECO:0007669"/>
    <property type="project" value="InterPro"/>
</dbReference>
<evidence type="ECO:0000313" key="5">
    <source>
        <dbReference type="EMBL" id="SQD79388.1"/>
    </source>
</evidence>
<dbReference type="RefSeq" id="WP_112714029.1">
    <property type="nucleotide sequence ID" value="NZ_LS483250.1"/>
</dbReference>
<dbReference type="EMBL" id="LS483250">
    <property type="protein sequence ID" value="SQD79404.1"/>
    <property type="molecule type" value="Genomic_DNA"/>
</dbReference>
<dbReference type="EMBL" id="LS483250">
    <property type="protein sequence ID" value="SQD79388.1"/>
    <property type="molecule type" value="Genomic_DNA"/>
</dbReference>
<sequence length="440" mass="50602">MQLSTALSLVNSNNVTEFQNLTDILSPEIIDAGLKENGVATIRKRKLPMENMVWAVIGMALFRKFPMRQLLNQLDIILPSGMPYVASSAVTQARKKLGSKVIESVFQQTQKQWNQSANHGNWCGLNLLGVDGVVWRTPDTDENSKGFARTGSQHGKASYPQVRMVCQMELTSHLLTNSVFDSVEVNEMNLALGLIDNTPDHSLTLFDRGFYSLGLLHRWQTTGEMRHWLIPLKKNTQYEVIRSFGRQDKLIKLTTTPQSRKKFPELPKTMEARLLTRKIKGKDVQILTSMTDPMRFPPADIIDLYAHRWEIELGFREMKQSLLDNRFTLRSNQPELIRQELWGILLAYNLIRYQMVLMATSLDDIHPNQLSFHGASMHIIHELTQLSFCTPGNIPKYTMNITQAAKQFILPNRRERKYPRLLKCSKDRYPVKKRNAVHLK</sequence>
<gene>
    <name evidence="4" type="primary">insG</name>
    <name evidence="3" type="ORF">MORIYA_1610</name>
    <name evidence="4" type="ORF">MORIYA_2663</name>
    <name evidence="5" type="ORF">MORIYA_2926</name>
    <name evidence="6" type="ORF">MORIYA_2943</name>
    <name evidence="7" type="ORF">MORIYA_2953</name>
    <name evidence="8" type="ORF">MORIYA_4327</name>
</gene>
<protein>
    <submittedName>
        <fullName evidence="4">Putative IS4 transposase KpLE2 phage-like element</fullName>
    </submittedName>
</protein>
<proteinExistence type="predicted"/>
<dbReference type="EMBL" id="LS483250">
    <property type="protein sequence ID" value="SQD78088.1"/>
    <property type="molecule type" value="Genomic_DNA"/>
</dbReference>
<dbReference type="InterPro" id="IPR002559">
    <property type="entry name" value="Transposase_11"/>
</dbReference>
<dbReference type="InterPro" id="IPR024473">
    <property type="entry name" value="Transposases_IS4_N"/>
</dbReference>